<dbReference type="SMART" id="SM00184">
    <property type="entry name" value="RING"/>
    <property type="match status" value="1"/>
</dbReference>
<dbReference type="Pfam" id="PF00097">
    <property type="entry name" value="zf-C3HC4"/>
    <property type="match status" value="1"/>
</dbReference>
<dbReference type="Proteomes" id="UP000410492">
    <property type="component" value="Unassembled WGS sequence"/>
</dbReference>
<name>A0A653DUF9_CALMS</name>
<dbReference type="UniPathway" id="UPA00143"/>
<dbReference type="CDD" id="cd16634">
    <property type="entry name" value="mRING-HC-C3HC3D_Nrdp1"/>
    <property type="match status" value="1"/>
</dbReference>
<evidence type="ECO:0000256" key="9">
    <source>
        <dbReference type="ARBA" id="ARBA00022833"/>
    </source>
</evidence>
<evidence type="ECO:0000256" key="11">
    <source>
        <dbReference type="ARBA" id="ARBA00031762"/>
    </source>
</evidence>
<dbReference type="GO" id="GO:0043122">
    <property type="term" value="P:regulation of canonical NF-kappaB signal transduction"/>
    <property type="evidence" value="ECO:0007669"/>
    <property type="project" value="TreeGrafter"/>
</dbReference>
<keyword evidence="16" id="KW-1185">Reference proteome</keyword>
<dbReference type="PROSITE" id="PS50089">
    <property type="entry name" value="ZF_RING_2"/>
    <property type="match status" value="1"/>
</dbReference>
<dbReference type="EMBL" id="CAACVG010014884">
    <property type="protein sequence ID" value="VEN63844.1"/>
    <property type="molecule type" value="Genomic_DNA"/>
</dbReference>
<evidence type="ECO:0000256" key="13">
    <source>
        <dbReference type="SAM" id="Coils"/>
    </source>
</evidence>
<keyword evidence="7 12" id="KW-0863">Zinc-finger</keyword>
<dbReference type="AlphaFoldDB" id="A0A653DUF9"/>
<dbReference type="GO" id="GO:0005634">
    <property type="term" value="C:nucleus"/>
    <property type="evidence" value="ECO:0007669"/>
    <property type="project" value="UniProtKB-ARBA"/>
</dbReference>
<evidence type="ECO:0000256" key="4">
    <source>
        <dbReference type="ARBA" id="ARBA00015711"/>
    </source>
</evidence>
<dbReference type="InterPro" id="IPR017907">
    <property type="entry name" value="Znf_RING_CS"/>
</dbReference>
<comment type="pathway">
    <text evidence="2">Protein modification; protein ubiquitination.</text>
</comment>
<feature type="domain" description="RING-type" evidence="14">
    <location>
        <begin position="18"/>
        <end position="57"/>
    </location>
</feature>
<dbReference type="GO" id="GO:0016567">
    <property type="term" value="P:protein ubiquitination"/>
    <property type="evidence" value="ECO:0007669"/>
    <property type="project" value="UniProtKB-UniPathway"/>
</dbReference>
<dbReference type="FunFam" id="3.30.40.10:FF:000268">
    <property type="entry name" value="E3 ubiquitin-protein ligase NRDP1"/>
    <property type="match status" value="1"/>
</dbReference>
<dbReference type="SUPFAM" id="SSF57850">
    <property type="entry name" value="RING/U-box"/>
    <property type="match status" value="1"/>
</dbReference>
<keyword evidence="9" id="KW-0862">Zinc</keyword>
<dbReference type="SMART" id="SM00504">
    <property type="entry name" value="Ubox"/>
    <property type="match status" value="1"/>
</dbReference>
<evidence type="ECO:0000256" key="12">
    <source>
        <dbReference type="PROSITE-ProRule" id="PRU00175"/>
    </source>
</evidence>
<organism evidence="15 16">
    <name type="scientific">Callosobruchus maculatus</name>
    <name type="common">Southern cowpea weevil</name>
    <name type="synonym">Pulse bruchid</name>
    <dbReference type="NCBI Taxonomy" id="64391"/>
    <lineage>
        <taxon>Eukaryota</taxon>
        <taxon>Metazoa</taxon>
        <taxon>Ecdysozoa</taxon>
        <taxon>Arthropoda</taxon>
        <taxon>Hexapoda</taxon>
        <taxon>Insecta</taxon>
        <taxon>Pterygota</taxon>
        <taxon>Neoptera</taxon>
        <taxon>Endopterygota</taxon>
        <taxon>Coleoptera</taxon>
        <taxon>Polyphaga</taxon>
        <taxon>Cucujiformia</taxon>
        <taxon>Chrysomeloidea</taxon>
        <taxon>Chrysomelidae</taxon>
        <taxon>Bruchinae</taxon>
        <taxon>Bruchini</taxon>
        <taxon>Callosobruchus</taxon>
    </lineage>
</organism>
<dbReference type="Pfam" id="PF08941">
    <property type="entry name" value="USP8_interact"/>
    <property type="match status" value="1"/>
</dbReference>
<protein>
    <recommendedName>
        <fullName evidence="4">E3 ubiquitin-protein ligase NRDP1</fullName>
        <ecNumber evidence="3">2.3.2.27</ecNumber>
    </recommendedName>
    <alternativeName>
        <fullName evidence="10">RING finger protein 41</fullName>
    </alternativeName>
    <alternativeName>
        <fullName evidence="11">RING-type E3 ubiquitin transferase NRDP1</fullName>
    </alternativeName>
</protein>
<feature type="coiled-coil region" evidence="13">
    <location>
        <begin position="135"/>
        <end position="169"/>
    </location>
</feature>
<dbReference type="OrthoDB" id="1630758at2759"/>
<keyword evidence="5" id="KW-0808">Transferase</keyword>
<dbReference type="InterPro" id="IPR018957">
    <property type="entry name" value="Znf_C3HC4_RING-type"/>
</dbReference>
<evidence type="ECO:0000313" key="16">
    <source>
        <dbReference type="Proteomes" id="UP000410492"/>
    </source>
</evidence>
<comment type="catalytic activity">
    <reaction evidence="1">
        <text>S-ubiquitinyl-[E2 ubiquitin-conjugating enzyme]-L-cysteine + [acceptor protein]-L-lysine = [E2 ubiquitin-conjugating enzyme]-L-cysteine + N(6)-ubiquitinyl-[acceptor protein]-L-lysine.</text>
        <dbReference type="EC" id="2.3.2.27"/>
    </reaction>
</comment>
<dbReference type="InterPro" id="IPR037255">
    <property type="entry name" value="NRDP1_C"/>
</dbReference>
<dbReference type="GO" id="GO:0061630">
    <property type="term" value="F:ubiquitin protein ligase activity"/>
    <property type="evidence" value="ECO:0007669"/>
    <property type="project" value="UniProtKB-EC"/>
</dbReference>
<dbReference type="PANTHER" id="PTHR10131:SF157">
    <property type="entry name" value="RECEPTOR-ASSOCIATED FACTOR, PUTATIVE-RELATED"/>
    <property type="match status" value="1"/>
</dbReference>
<evidence type="ECO:0000256" key="5">
    <source>
        <dbReference type="ARBA" id="ARBA00022679"/>
    </source>
</evidence>
<evidence type="ECO:0000256" key="8">
    <source>
        <dbReference type="ARBA" id="ARBA00022786"/>
    </source>
</evidence>
<dbReference type="InterPro" id="IPR015036">
    <property type="entry name" value="NRDP1"/>
</dbReference>
<evidence type="ECO:0000313" key="15">
    <source>
        <dbReference type="EMBL" id="VEN63844.1"/>
    </source>
</evidence>
<evidence type="ECO:0000256" key="7">
    <source>
        <dbReference type="ARBA" id="ARBA00022771"/>
    </source>
</evidence>
<evidence type="ECO:0000256" key="6">
    <source>
        <dbReference type="ARBA" id="ARBA00022723"/>
    </source>
</evidence>
<keyword evidence="8" id="KW-0833">Ubl conjugation pathway</keyword>
<sequence length="315" mass="36603">MGFELNRFQGEVDEELVCPICSGVLEDPLQAPVCEHAFCKSCITEWISRQPTCPVDRQSVTSPQLRQVPRILRNLLSRLSINCDNAQYGCTRVLKLDSLSAHLEECEYNPKRPLPCEQGCGLIIPKDEFKDHNCVKELRALIHTQQQKMNEFQQEINEQRFLIAEQRREMQLLKDFMRAMRISNPSMRAIADAMERDEVLRWSNSLQRARVTRWGGMISTPDEILQRMIKRTLTEMGCPPHILDDLMENCHERRWPPGLCSLETRQNNRRQYENYVCKRVPGKQAVLVLYCDNAHMSEDMMVEPGLVMIFAHGIE</sequence>
<evidence type="ECO:0000259" key="14">
    <source>
        <dbReference type="PROSITE" id="PS50089"/>
    </source>
</evidence>
<accession>A0A653DUF9</accession>
<evidence type="ECO:0000256" key="3">
    <source>
        <dbReference type="ARBA" id="ARBA00012483"/>
    </source>
</evidence>
<dbReference type="PANTHER" id="PTHR10131">
    <property type="entry name" value="TNF RECEPTOR ASSOCIATED FACTOR"/>
    <property type="match status" value="1"/>
</dbReference>
<dbReference type="SUPFAM" id="SSF160088">
    <property type="entry name" value="NRDP1 C-terminal domain-like"/>
    <property type="match status" value="1"/>
</dbReference>
<keyword evidence="6" id="KW-0479">Metal-binding</keyword>
<dbReference type="SUPFAM" id="SSF49599">
    <property type="entry name" value="TRAF domain-like"/>
    <property type="match status" value="1"/>
</dbReference>
<dbReference type="InterPro" id="IPR013083">
    <property type="entry name" value="Znf_RING/FYVE/PHD"/>
</dbReference>
<reference evidence="15 16" key="1">
    <citation type="submission" date="2019-01" db="EMBL/GenBank/DDBJ databases">
        <authorList>
            <person name="Sayadi A."/>
        </authorList>
    </citation>
    <scope>NUCLEOTIDE SEQUENCE [LARGE SCALE GENOMIC DNA]</scope>
</reference>
<keyword evidence="13" id="KW-0175">Coiled coil</keyword>
<evidence type="ECO:0000256" key="1">
    <source>
        <dbReference type="ARBA" id="ARBA00000900"/>
    </source>
</evidence>
<proteinExistence type="predicted"/>
<dbReference type="PROSITE" id="PS00518">
    <property type="entry name" value="ZF_RING_1"/>
    <property type="match status" value="1"/>
</dbReference>
<dbReference type="EC" id="2.3.2.27" evidence="3"/>
<dbReference type="InterPro" id="IPR001841">
    <property type="entry name" value="Znf_RING"/>
</dbReference>
<evidence type="ECO:0000256" key="10">
    <source>
        <dbReference type="ARBA" id="ARBA00030556"/>
    </source>
</evidence>
<dbReference type="InterPro" id="IPR003613">
    <property type="entry name" value="Ubox_domain"/>
</dbReference>
<dbReference type="GO" id="GO:0008270">
    <property type="term" value="F:zinc ion binding"/>
    <property type="evidence" value="ECO:0007669"/>
    <property type="project" value="UniProtKB-KW"/>
</dbReference>
<evidence type="ECO:0000256" key="2">
    <source>
        <dbReference type="ARBA" id="ARBA00004906"/>
    </source>
</evidence>
<dbReference type="Gene3D" id="3.30.40.10">
    <property type="entry name" value="Zinc/RING finger domain, C3HC4 (zinc finger)"/>
    <property type="match status" value="2"/>
</dbReference>
<gene>
    <name evidence="15" type="ORF">CALMAC_LOCUS20549</name>
</gene>